<dbReference type="Proteomes" id="UP000739538">
    <property type="component" value="Unassembled WGS sequence"/>
</dbReference>
<comment type="caution">
    <text evidence="2">The sequence shown here is derived from an EMBL/GenBank/DDBJ whole genome shotgun (WGS) entry which is preliminary data.</text>
</comment>
<feature type="chain" id="PRO_5036994019" evidence="1">
    <location>
        <begin position="23"/>
        <end position="240"/>
    </location>
</feature>
<evidence type="ECO:0000256" key="1">
    <source>
        <dbReference type="SAM" id="SignalP"/>
    </source>
</evidence>
<feature type="signal peptide" evidence="1">
    <location>
        <begin position="1"/>
        <end position="22"/>
    </location>
</feature>
<reference evidence="2" key="1">
    <citation type="submission" date="2020-04" db="EMBL/GenBank/DDBJ databases">
        <authorList>
            <person name="Zhang T."/>
        </authorList>
    </citation>
    <scope>NUCLEOTIDE SEQUENCE</scope>
    <source>
        <strain evidence="2">HKST-UBA02</strain>
    </source>
</reference>
<accession>A0A956SH28</accession>
<gene>
    <name evidence="2" type="ORF">KDA27_25770</name>
</gene>
<sequence length="240" mass="25260">MKIATLGLLAIIGASFAGTATAGVNANGYLLLHTDDSVIYTEDDEDSYCNLLEVDCPFDPECDDDHMGCSSAAMSLTPTSGLGPDETLVWVVAAFWPDACPRVTAVQFGLSWPVEAAASPIIKTGSCAPFELPTGNWPNELLEGTAVSWAPNAITRTAFPVYWFTAYSYYGPMEVALADFPTGTTGAAFADDSVPAVLDQIPDANMGSVGLNGATGSNPYMVPVPVNEKSWGEVKAIFGR</sequence>
<proteinExistence type="predicted"/>
<name>A0A956SH28_UNCEI</name>
<dbReference type="EMBL" id="JAGQHS010000290">
    <property type="protein sequence ID" value="MCA9759229.1"/>
    <property type="molecule type" value="Genomic_DNA"/>
</dbReference>
<organism evidence="2 3">
    <name type="scientific">Eiseniibacteriota bacterium</name>
    <dbReference type="NCBI Taxonomy" id="2212470"/>
    <lineage>
        <taxon>Bacteria</taxon>
        <taxon>Candidatus Eiseniibacteriota</taxon>
    </lineage>
</organism>
<reference evidence="2" key="2">
    <citation type="journal article" date="2021" name="Microbiome">
        <title>Successional dynamics and alternative stable states in a saline activated sludge microbial community over 9 years.</title>
        <authorList>
            <person name="Wang Y."/>
            <person name="Ye J."/>
            <person name="Ju F."/>
            <person name="Liu L."/>
            <person name="Boyd J.A."/>
            <person name="Deng Y."/>
            <person name="Parks D.H."/>
            <person name="Jiang X."/>
            <person name="Yin X."/>
            <person name="Woodcroft B.J."/>
            <person name="Tyson G.W."/>
            <person name="Hugenholtz P."/>
            <person name="Polz M.F."/>
            <person name="Zhang T."/>
        </authorList>
    </citation>
    <scope>NUCLEOTIDE SEQUENCE</scope>
    <source>
        <strain evidence="2">HKST-UBA02</strain>
    </source>
</reference>
<dbReference type="AlphaFoldDB" id="A0A956SH28"/>
<protein>
    <submittedName>
        <fullName evidence="2">Uncharacterized protein</fullName>
    </submittedName>
</protein>
<evidence type="ECO:0000313" key="3">
    <source>
        <dbReference type="Proteomes" id="UP000739538"/>
    </source>
</evidence>
<evidence type="ECO:0000313" key="2">
    <source>
        <dbReference type="EMBL" id="MCA9759229.1"/>
    </source>
</evidence>
<keyword evidence="1" id="KW-0732">Signal</keyword>